<dbReference type="OrthoDB" id="8300194at2759"/>
<feature type="domain" description="Aminoglycoside phosphotransferase" evidence="1">
    <location>
        <begin position="56"/>
        <end position="239"/>
    </location>
</feature>
<dbReference type="PANTHER" id="PTHR21310:SF48">
    <property type="entry name" value="AMINOGLYCOSIDE PHOSPHOTRANSFERASE DOMAIN-CONTAINING PROTEIN"/>
    <property type="match status" value="1"/>
</dbReference>
<evidence type="ECO:0000259" key="1">
    <source>
        <dbReference type="Pfam" id="PF01636"/>
    </source>
</evidence>
<name>A0A2K3Q8Z0_9HYPO</name>
<accession>A0A2K3Q8Z0</accession>
<protein>
    <recommendedName>
        <fullName evidence="1">Aminoglycoside phosphotransferase domain-containing protein</fullName>
    </recommendedName>
</protein>
<comment type="caution">
    <text evidence="2">The sequence shown here is derived from an EMBL/GenBank/DDBJ whole genome shotgun (WGS) entry which is preliminary data.</text>
</comment>
<reference evidence="2 3" key="1">
    <citation type="submission" date="2017-08" db="EMBL/GenBank/DDBJ databases">
        <title>Harnessing the power of phylogenomics to disentangle the directionality and signatures of interkingdom host jumping in the parasitic fungal genus Tolypocladium.</title>
        <authorList>
            <person name="Quandt C.A."/>
            <person name="Patterson W."/>
            <person name="Spatafora J.W."/>
        </authorList>
    </citation>
    <scope>NUCLEOTIDE SEQUENCE [LARGE SCALE GENOMIC DNA]</scope>
    <source>
        <strain evidence="2 3">CBS 113982</strain>
    </source>
</reference>
<dbReference type="EMBL" id="NRSZ01000997">
    <property type="protein sequence ID" value="PNY23961.1"/>
    <property type="molecule type" value="Genomic_DNA"/>
</dbReference>
<sequence>MTVDDPCAACSWTHERQESCRYDSHVKLFYEVSDRGVWAIGSNLIIKEMSDSPPNFEARNIRFLQKNTTIPVPEIVQEWTENRRYFLITKRIPGVPLQEAWPSMSETERDCIAKQTVDCLLQLRKLCSAKIQSLEEEPVYSAFLFRNGYGLPQGPFASDDQLWEGMAEALKTGPENTRRLLQQRMPPAQPYTFTHGDLTARNVIVEDGKLMGIIDWEGSGFFPVWWEFVSTGIAEDQDDRAWKALLRKHMEDCTKAQEFWLDYYALSRYPNLDSRGLALIQDSECGNV</sequence>
<dbReference type="InterPro" id="IPR051678">
    <property type="entry name" value="AGP_Transferase"/>
</dbReference>
<dbReference type="InterPro" id="IPR011009">
    <property type="entry name" value="Kinase-like_dom_sf"/>
</dbReference>
<dbReference type="SUPFAM" id="SSF56112">
    <property type="entry name" value="Protein kinase-like (PK-like)"/>
    <property type="match status" value="1"/>
</dbReference>
<dbReference type="PANTHER" id="PTHR21310">
    <property type="entry name" value="AMINOGLYCOSIDE PHOSPHOTRANSFERASE-RELATED-RELATED"/>
    <property type="match status" value="1"/>
</dbReference>
<dbReference type="Pfam" id="PF01636">
    <property type="entry name" value="APH"/>
    <property type="match status" value="1"/>
</dbReference>
<dbReference type="Proteomes" id="UP000236621">
    <property type="component" value="Unassembled WGS sequence"/>
</dbReference>
<keyword evidence="3" id="KW-1185">Reference proteome</keyword>
<dbReference type="Gene3D" id="3.90.1200.10">
    <property type="match status" value="1"/>
</dbReference>
<organism evidence="2 3">
    <name type="scientific">Tolypocladium capitatum</name>
    <dbReference type="NCBI Taxonomy" id="45235"/>
    <lineage>
        <taxon>Eukaryota</taxon>
        <taxon>Fungi</taxon>
        <taxon>Dikarya</taxon>
        <taxon>Ascomycota</taxon>
        <taxon>Pezizomycotina</taxon>
        <taxon>Sordariomycetes</taxon>
        <taxon>Hypocreomycetidae</taxon>
        <taxon>Hypocreales</taxon>
        <taxon>Ophiocordycipitaceae</taxon>
        <taxon>Tolypocladium</taxon>
    </lineage>
</organism>
<proteinExistence type="predicted"/>
<dbReference type="CDD" id="cd05120">
    <property type="entry name" value="APH_ChoK_like"/>
    <property type="match status" value="1"/>
</dbReference>
<evidence type="ECO:0000313" key="3">
    <source>
        <dbReference type="Proteomes" id="UP000236621"/>
    </source>
</evidence>
<evidence type="ECO:0000313" key="2">
    <source>
        <dbReference type="EMBL" id="PNY23961.1"/>
    </source>
</evidence>
<gene>
    <name evidence="2" type="ORF">TCAP_06097</name>
</gene>
<dbReference type="STRING" id="45235.A0A2K3Q8Z0"/>
<dbReference type="InterPro" id="IPR002575">
    <property type="entry name" value="Aminoglycoside_PTrfase"/>
</dbReference>
<dbReference type="AlphaFoldDB" id="A0A2K3Q8Z0"/>